<feature type="region of interest" description="Disordered" evidence="1">
    <location>
        <begin position="17"/>
        <end position="154"/>
    </location>
</feature>
<name>W7HW64_9PEZI</name>
<dbReference type="SUPFAM" id="SSF52949">
    <property type="entry name" value="Macro domain-like"/>
    <property type="match status" value="1"/>
</dbReference>
<organism evidence="3 4">
    <name type="scientific">Drechslerella stenobrocha 248</name>
    <dbReference type="NCBI Taxonomy" id="1043628"/>
    <lineage>
        <taxon>Eukaryota</taxon>
        <taxon>Fungi</taxon>
        <taxon>Dikarya</taxon>
        <taxon>Ascomycota</taxon>
        <taxon>Pezizomycotina</taxon>
        <taxon>Orbiliomycetes</taxon>
        <taxon>Orbiliales</taxon>
        <taxon>Orbiliaceae</taxon>
        <taxon>Drechslerella</taxon>
    </lineage>
</organism>
<feature type="domain" description="Microbial-type PARG catalytic" evidence="2">
    <location>
        <begin position="228"/>
        <end position="335"/>
    </location>
</feature>
<dbReference type="InterPro" id="IPR043472">
    <property type="entry name" value="Macro_dom-like"/>
</dbReference>
<dbReference type="InterPro" id="IPR019261">
    <property type="entry name" value="PARG_cat_microbial"/>
</dbReference>
<proteinExistence type="predicted"/>
<feature type="compositionally biased region" description="Basic and acidic residues" evidence="1">
    <location>
        <begin position="80"/>
        <end position="111"/>
    </location>
</feature>
<evidence type="ECO:0000256" key="1">
    <source>
        <dbReference type="SAM" id="MobiDB-lite"/>
    </source>
</evidence>
<dbReference type="AlphaFoldDB" id="W7HW64"/>
<dbReference type="Pfam" id="PF10021">
    <property type="entry name" value="PARG_cat_microb"/>
    <property type="match status" value="1"/>
</dbReference>
<protein>
    <recommendedName>
        <fullName evidence="2">Microbial-type PARG catalytic domain-containing protein</fullName>
    </recommendedName>
</protein>
<dbReference type="PANTHER" id="PTHR35596">
    <property type="entry name" value="DUF2263 DOMAIN-CONTAINING PROTEIN"/>
    <property type="match status" value="1"/>
</dbReference>
<gene>
    <name evidence="3" type="ORF">DRE_02180</name>
</gene>
<dbReference type="OrthoDB" id="9985428at2759"/>
<evidence type="ECO:0000313" key="3">
    <source>
        <dbReference type="EMBL" id="EWC48411.1"/>
    </source>
</evidence>
<feature type="compositionally biased region" description="Low complexity" evidence="1">
    <location>
        <begin position="41"/>
        <end position="73"/>
    </location>
</feature>
<evidence type="ECO:0000313" key="4">
    <source>
        <dbReference type="Proteomes" id="UP000024837"/>
    </source>
</evidence>
<keyword evidence="4" id="KW-1185">Reference proteome</keyword>
<dbReference type="Gene3D" id="3.40.220.10">
    <property type="entry name" value="Leucine Aminopeptidase, subunit E, domain 1"/>
    <property type="match status" value="1"/>
</dbReference>
<dbReference type="Proteomes" id="UP000024837">
    <property type="component" value="Unassembled WGS sequence"/>
</dbReference>
<dbReference type="HOGENOM" id="CLU_561416_0_0_1"/>
<dbReference type="PANTHER" id="PTHR35596:SF1">
    <property type="entry name" value="MICROBIAL-TYPE PARG CATALYTIC DOMAIN-CONTAINING PROTEIN"/>
    <property type="match status" value="1"/>
</dbReference>
<dbReference type="EMBL" id="KI966390">
    <property type="protein sequence ID" value="EWC48411.1"/>
    <property type="molecule type" value="Genomic_DNA"/>
</dbReference>
<accession>W7HW64</accession>
<evidence type="ECO:0000259" key="2">
    <source>
        <dbReference type="Pfam" id="PF10021"/>
    </source>
</evidence>
<sequence>MPDGKIPEGERYVQLNLIDMFGRRGGSSNTNNRDSRRESSDSSQSSRRGASESRGGPIRSQHSSSPRRSGSDSAFRGSRHRDQGADRERHKGGYRDRRGGGYDGRRGERGRGGYSGRGHRLGGDETQDSSEASSSREDGDVEMGDGPAFYQGTSSMLRAAGGGSSSLSALNRIHAPMIVKECRTISKAVFSQDTDGYLYNALDIKPLGASYCPRYRVPADGEGDTGSFGCRIQVVNRDTFACAIDMVKRHNFEQSQIAIATAEGNIEPSMHPVDTGVVVLNMANAQHKGGGFLNGSVAQEEALMHRSTLWHTLSRSLYPMTDTEAIYSPHVAIYKEYDPTASLVHKGGTTVGSYVNAERADAILKSPTPLKNANTLPLPGPPLVEVAVISIAAIQGPALKEENPLEYEKKIDQDLMEVKIRQMLRMAGLNGHRRVVLGAFGCGAFANPKETVAKMFLSVLQEPEFQGGWWKEMVFGCYDPPGSKAGNFPVFHKLLDGQIVPSFWS</sequence>
<reference evidence="3 4" key="1">
    <citation type="submission" date="2013-05" db="EMBL/GenBank/DDBJ databases">
        <title>Drechslerella stenobrocha genome reveals carnivorous origination and mechanical trapping mechanism of predatory fungi.</title>
        <authorList>
            <person name="Liu X."/>
            <person name="Zhang W."/>
            <person name="Liu K."/>
        </authorList>
    </citation>
    <scope>NUCLEOTIDE SEQUENCE [LARGE SCALE GENOMIC DNA]</scope>
    <source>
        <strain evidence="3 4">248</strain>
    </source>
</reference>